<feature type="non-terminal residue" evidence="3">
    <location>
        <position position="107"/>
    </location>
</feature>
<sequence length="107" mass="12236">QIIYAIFAAVCAHVFVVMLSKALPAPDMPGNIGPRSRFGRSDYFDSRNYVRNHESRSSRDDPVPSFSTYEYLYADRSRMTWHVICLCGFVIQTVFLIVIRLLQGEQG</sequence>
<dbReference type="AlphaFoldDB" id="A0AAV5STW8"/>
<feature type="chain" id="PRO_5043360805" evidence="2">
    <location>
        <begin position="23"/>
        <end position="107"/>
    </location>
</feature>
<dbReference type="Proteomes" id="UP001432027">
    <property type="component" value="Unassembled WGS sequence"/>
</dbReference>
<protein>
    <submittedName>
        <fullName evidence="3">Uncharacterized protein</fullName>
    </submittedName>
</protein>
<keyword evidence="1" id="KW-0472">Membrane</keyword>
<reference evidence="3" key="1">
    <citation type="submission" date="2023-10" db="EMBL/GenBank/DDBJ databases">
        <title>Genome assembly of Pristionchus species.</title>
        <authorList>
            <person name="Yoshida K."/>
            <person name="Sommer R.J."/>
        </authorList>
    </citation>
    <scope>NUCLEOTIDE SEQUENCE</scope>
    <source>
        <strain evidence="3">RS0144</strain>
    </source>
</reference>
<feature type="transmembrane region" description="Helical" evidence="1">
    <location>
        <begin position="79"/>
        <end position="102"/>
    </location>
</feature>
<organism evidence="3 4">
    <name type="scientific">Pristionchus entomophagus</name>
    <dbReference type="NCBI Taxonomy" id="358040"/>
    <lineage>
        <taxon>Eukaryota</taxon>
        <taxon>Metazoa</taxon>
        <taxon>Ecdysozoa</taxon>
        <taxon>Nematoda</taxon>
        <taxon>Chromadorea</taxon>
        <taxon>Rhabditida</taxon>
        <taxon>Rhabditina</taxon>
        <taxon>Diplogasteromorpha</taxon>
        <taxon>Diplogasteroidea</taxon>
        <taxon>Neodiplogasteridae</taxon>
        <taxon>Pristionchus</taxon>
    </lineage>
</organism>
<evidence type="ECO:0000313" key="4">
    <source>
        <dbReference type="Proteomes" id="UP001432027"/>
    </source>
</evidence>
<accession>A0AAV5STW8</accession>
<keyword evidence="4" id="KW-1185">Reference proteome</keyword>
<keyword evidence="1" id="KW-0812">Transmembrane</keyword>
<evidence type="ECO:0000313" key="3">
    <source>
        <dbReference type="EMBL" id="GMS86242.1"/>
    </source>
</evidence>
<dbReference type="EMBL" id="BTSX01000002">
    <property type="protein sequence ID" value="GMS86242.1"/>
    <property type="molecule type" value="Genomic_DNA"/>
</dbReference>
<evidence type="ECO:0000256" key="2">
    <source>
        <dbReference type="SAM" id="SignalP"/>
    </source>
</evidence>
<evidence type="ECO:0000256" key="1">
    <source>
        <dbReference type="SAM" id="Phobius"/>
    </source>
</evidence>
<gene>
    <name evidence="3" type="ORF">PENTCL1PPCAC_8417</name>
</gene>
<keyword evidence="2" id="KW-0732">Signal</keyword>
<name>A0AAV5STW8_9BILA</name>
<feature type="non-terminal residue" evidence="3">
    <location>
        <position position="1"/>
    </location>
</feature>
<keyword evidence="1" id="KW-1133">Transmembrane helix</keyword>
<proteinExistence type="predicted"/>
<feature type="signal peptide" evidence="2">
    <location>
        <begin position="1"/>
        <end position="22"/>
    </location>
</feature>
<comment type="caution">
    <text evidence="3">The sequence shown here is derived from an EMBL/GenBank/DDBJ whole genome shotgun (WGS) entry which is preliminary data.</text>
</comment>